<dbReference type="AlphaFoldDB" id="A0A1J5QTI0"/>
<sequence length="95" mass="10196">MACVAWRAPRTGRPCASAIRSPLYGVIGALLAMHPLKVHGGKRQYSDVALYEAVFGLMKSLVLEFSASGYVHVRACAGSSLTRISLEYLAPSQLT</sequence>
<proteinExistence type="predicted"/>
<organism evidence="1">
    <name type="scientific">mine drainage metagenome</name>
    <dbReference type="NCBI Taxonomy" id="410659"/>
    <lineage>
        <taxon>unclassified sequences</taxon>
        <taxon>metagenomes</taxon>
        <taxon>ecological metagenomes</taxon>
    </lineage>
</organism>
<comment type="caution">
    <text evidence="1">The sequence shown here is derived from an EMBL/GenBank/DDBJ whole genome shotgun (WGS) entry which is preliminary data.</text>
</comment>
<protein>
    <submittedName>
        <fullName evidence="1">Uncharacterized protein</fullName>
    </submittedName>
</protein>
<name>A0A1J5QTI0_9ZZZZ</name>
<accession>A0A1J5QTI0</accession>
<evidence type="ECO:0000313" key="1">
    <source>
        <dbReference type="EMBL" id="OIQ86929.1"/>
    </source>
</evidence>
<reference evidence="1" key="1">
    <citation type="submission" date="2016-10" db="EMBL/GenBank/DDBJ databases">
        <title>Sequence of Gallionella enrichment culture.</title>
        <authorList>
            <person name="Poehlein A."/>
            <person name="Muehling M."/>
            <person name="Daniel R."/>
        </authorList>
    </citation>
    <scope>NUCLEOTIDE SEQUENCE</scope>
</reference>
<gene>
    <name evidence="1" type="ORF">GALL_312250</name>
</gene>
<dbReference type="EMBL" id="MLJW01000451">
    <property type="protein sequence ID" value="OIQ86929.1"/>
    <property type="molecule type" value="Genomic_DNA"/>
</dbReference>